<feature type="non-terminal residue" evidence="2">
    <location>
        <position position="1"/>
    </location>
</feature>
<organism evidence="2 3">
    <name type="scientific">Rotaria magnacalcarata</name>
    <dbReference type="NCBI Taxonomy" id="392030"/>
    <lineage>
        <taxon>Eukaryota</taxon>
        <taxon>Metazoa</taxon>
        <taxon>Spiralia</taxon>
        <taxon>Gnathifera</taxon>
        <taxon>Rotifera</taxon>
        <taxon>Eurotatoria</taxon>
        <taxon>Bdelloidea</taxon>
        <taxon>Philodinida</taxon>
        <taxon>Philodinidae</taxon>
        <taxon>Rotaria</taxon>
    </lineage>
</organism>
<evidence type="ECO:0000313" key="3">
    <source>
        <dbReference type="Proteomes" id="UP000681720"/>
    </source>
</evidence>
<comment type="caution">
    <text evidence="2">The sequence shown here is derived from an EMBL/GenBank/DDBJ whole genome shotgun (WGS) entry which is preliminary data.</text>
</comment>
<reference evidence="2" key="1">
    <citation type="submission" date="2021-02" db="EMBL/GenBank/DDBJ databases">
        <authorList>
            <person name="Nowell W R."/>
        </authorList>
    </citation>
    <scope>NUCLEOTIDE SEQUENCE</scope>
</reference>
<evidence type="ECO:0000256" key="1">
    <source>
        <dbReference type="SAM" id="MobiDB-lite"/>
    </source>
</evidence>
<dbReference type="Proteomes" id="UP000681720">
    <property type="component" value="Unassembled WGS sequence"/>
</dbReference>
<gene>
    <name evidence="2" type="ORF">GIL414_LOCUS29494</name>
</gene>
<feature type="region of interest" description="Disordered" evidence="1">
    <location>
        <begin position="127"/>
        <end position="150"/>
    </location>
</feature>
<sequence length="273" mass="31905">GDIIHKMKLIDLSIDCKTELNYTPLLLAIKSLRFDNAIYFLDHTDASPFAIDDEYHFTCQQWAQHVGPKLNERTYYYPRRNSTLKRNKSLDKNIPNYKFFYGIESPYQCKMLLCNHHHMKSLDESTYTPTVLSSPNKDRKSVASSNNAQNEKIHFRPSHQLWMELVQRLHDRTSALEPVINVNIHPKSEKQLRREKSWAGHDTLSTWHNEKLNSNKQVVTLINHYSNMLTNDNHERSTASLHERPKSILRPNGMANKTRLAKEVTFATNSLYL</sequence>
<evidence type="ECO:0000313" key="2">
    <source>
        <dbReference type="EMBL" id="CAF4385584.1"/>
    </source>
</evidence>
<name>A0A8S2VCP9_9BILA</name>
<accession>A0A8S2VCP9</accession>
<dbReference type="EMBL" id="CAJOBJ010053615">
    <property type="protein sequence ID" value="CAF4385584.1"/>
    <property type="molecule type" value="Genomic_DNA"/>
</dbReference>
<dbReference type="AlphaFoldDB" id="A0A8S2VCP9"/>
<proteinExistence type="predicted"/>
<protein>
    <submittedName>
        <fullName evidence="2">Uncharacterized protein</fullName>
    </submittedName>
</protein>